<dbReference type="Pfam" id="PF02225">
    <property type="entry name" value="PA"/>
    <property type="match status" value="1"/>
</dbReference>
<proteinExistence type="predicted"/>
<gene>
    <name evidence="5" type="ORF">Ae201684_005981</name>
</gene>
<evidence type="ECO:0000256" key="1">
    <source>
        <dbReference type="ARBA" id="ARBA00022729"/>
    </source>
</evidence>
<keyword evidence="6" id="KW-1185">Reference proteome</keyword>
<evidence type="ECO:0000259" key="4">
    <source>
        <dbReference type="Pfam" id="PF02225"/>
    </source>
</evidence>
<protein>
    <recommendedName>
        <fullName evidence="4">PA domain-containing protein</fullName>
    </recommendedName>
</protein>
<keyword evidence="2" id="KW-0325">Glycoprotein</keyword>
<keyword evidence="3" id="KW-0812">Transmembrane</keyword>
<dbReference type="EMBL" id="VJMJ01000079">
    <property type="protein sequence ID" value="KAF0737985.1"/>
    <property type="molecule type" value="Genomic_DNA"/>
</dbReference>
<dbReference type="InterPro" id="IPR046450">
    <property type="entry name" value="PA_dom_sf"/>
</dbReference>
<dbReference type="Proteomes" id="UP000481153">
    <property type="component" value="Unassembled WGS sequence"/>
</dbReference>
<dbReference type="PANTHER" id="PTHR22702">
    <property type="entry name" value="PROTEASE-ASSOCIATED DOMAIN-CONTAINING PROTEIN"/>
    <property type="match status" value="1"/>
</dbReference>
<dbReference type="InterPro" id="IPR003137">
    <property type="entry name" value="PA_domain"/>
</dbReference>
<dbReference type="AlphaFoldDB" id="A0A6G0XCU6"/>
<name>A0A6G0XCU6_9STRA</name>
<keyword evidence="3" id="KW-1133">Transmembrane helix</keyword>
<accession>A0A6G0XCU6</accession>
<sequence>MNHLAAKFGPFYPKDVAKLELVRVRSFDACGRIQNDLAGKFALIQRGNCNFAYKVLQAQDAHAKAVIVMDTEHRVNNTWVLQMVGDAGNSSRIVIPSVFVSHAIGLRLLERIEAMKLAGMSALVTVNATGQINIKDKSNDIAKQNIILILFGIFTIVLAHWLRIGT</sequence>
<evidence type="ECO:0000256" key="2">
    <source>
        <dbReference type="ARBA" id="ARBA00023180"/>
    </source>
</evidence>
<organism evidence="5 6">
    <name type="scientific">Aphanomyces euteiches</name>
    <dbReference type="NCBI Taxonomy" id="100861"/>
    <lineage>
        <taxon>Eukaryota</taxon>
        <taxon>Sar</taxon>
        <taxon>Stramenopiles</taxon>
        <taxon>Oomycota</taxon>
        <taxon>Saprolegniomycetes</taxon>
        <taxon>Saprolegniales</taxon>
        <taxon>Verrucalvaceae</taxon>
        <taxon>Aphanomyces</taxon>
    </lineage>
</organism>
<dbReference type="SUPFAM" id="SSF52025">
    <property type="entry name" value="PA domain"/>
    <property type="match status" value="1"/>
</dbReference>
<evidence type="ECO:0000256" key="3">
    <source>
        <dbReference type="SAM" id="Phobius"/>
    </source>
</evidence>
<feature type="transmembrane region" description="Helical" evidence="3">
    <location>
        <begin position="145"/>
        <end position="164"/>
    </location>
</feature>
<evidence type="ECO:0000313" key="5">
    <source>
        <dbReference type="EMBL" id="KAF0737985.1"/>
    </source>
</evidence>
<dbReference type="VEuPathDB" id="FungiDB:AeMF1_020487"/>
<keyword evidence="1" id="KW-0732">Signal</keyword>
<evidence type="ECO:0000313" key="6">
    <source>
        <dbReference type="Proteomes" id="UP000481153"/>
    </source>
</evidence>
<feature type="domain" description="PA" evidence="4">
    <location>
        <begin position="19"/>
        <end position="108"/>
    </location>
</feature>
<reference evidence="5 6" key="1">
    <citation type="submission" date="2019-07" db="EMBL/GenBank/DDBJ databases">
        <title>Genomics analysis of Aphanomyces spp. identifies a new class of oomycete effector associated with host adaptation.</title>
        <authorList>
            <person name="Gaulin E."/>
        </authorList>
    </citation>
    <scope>NUCLEOTIDE SEQUENCE [LARGE SCALE GENOMIC DNA]</scope>
    <source>
        <strain evidence="5 6">ATCC 201684</strain>
    </source>
</reference>
<keyword evidence="3" id="KW-0472">Membrane</keyword>
<dbReference type="PANTHER" id="PTHR22702:SF1">
    <property type="entry name" value="PROTEASE-ASSOCIATED DOMAIN-CONTAINING PROTEIN 1"/>
    <property type="match status" value="1"/>
</dbReference>
<comment type="caution">
    <text evidence="5">The sequence shown here is derived from an EMBL/GenBank/DDBJ whole genome shotgun (WGS) entry which is preliminary data.</text>
</comment>
<dbReference type="Gene3D" id="3.50.30.30">
    <property type="match status" value="1"/>
</dbReference>